<dbReference type="EMBL" id="AMQM01000616">
    <property type="status" value="NOT_ANNOTATED_CDS"/>
    <property type="molecule type" value="Genomic_DNA"/>
</dbReference>
<dbReference type="InParanoid" id="T1EQD2"/>
<organism evidence="2 3">
    <name type="scientific">Helobdella robusta</name>
    <name type="common">Californian leech</name>
    <dbReference type="NCBI Taxonomy" id="6412"/>
    <lineage>
        <taxon>Eukaryota</taxon>
        <taxon>Metazoa</taxon>
        <taxon>Spiralia</taxon>
        <taxon>Lophotrochozoa</taxon>
        <taxon>Annelida</taxon>
        <taxon>Clitellata</taxon>
        <taxon>Hirudinea</taxon>
        <taxon>Rhynchobdellida</taxon>
        <taxon>Glossiphoniidae</taxon>
        <taxon>Helobdella</taxon>
    </lineage>
</organism>
<sequence>MVYYLHGNDLLCGMPIVYYPHGFRTANAIRDAGTAKLSDENLLFIFFHPTDCFNKNLGGLAPVLEDNVGTGPHSKFCLCRMDDGIQHYAFVDWTKNNERWVVVDVSTFQMVVSR</sequence>
<evidence type="ECO:0000313" key="2">
    <source>
        <dbReference type="EnsemblMetazoa" id="HelroP160531"/>
    </source>
</evidence>
<accession>T1EQD2</accession>
<evidence type="ECO:0000313" key="1">
    <source>
        <dbReference type="EMBL" id="ESO06364.1"/>
    </source>
</evidence>
<dbReference type="GeneID" id="20198782"/>
<reference evidence="3" key="1">
    <citation type="submission" date="2012-12" db="EMBL/GenBank/DDBJ databases">
        <authorList>
            <person name="Hellsten U."/>
            <person name="Grimwood J."/>
            <person name="Chapman J.A."/>
            <person name="Shapiro H."/>
            <person name="Aerts A."/>
            <person name="Otillar R.P."/>
            <person name="Terry A.Y."/>
            <person name="Boore J.L."/>
            <person name="Simakov O."/>
            <person name="Marletaz F."/>
            <person name="Cho S.-J."/>
            <person name="Edsinger-Gonzales E."/>
            <person name="Havlak P."/>
            <person name="Kuo D.-H."/>
            <person name="Larsson T."/>
            <person name="Lv J."/>
            <person name="Arendt D."/>
            <person name="Savage R."/>
            <person name="Osoegawa K."/>
            <person name="de Jong P."/>
            <person name="Lindberg D.R."/>
            <person name="Seaver E.C."/>
            <person name="Weisblat D.A."/>
            <person name="Putnam N.H."/>
            <person name="Grigoriev I.V."/>
            <person name="Rokhsar D.S."/>
        </authorList>
    </citation>
    <scope>NUCLEOTIDE SEQUENCE</scope>
</reference>
<dbReference type="Proteomes" id="UP000015101">
    <property type="component" value="Unassembled WGS sequence"/>
</dbReference>
<keyword evidence="3" id="KW-1185">Reference proteome</keyword>
<dbReference type="EMBL" id="AMQM01000615">
    <property type="status" value="NOT_ANNOTATED_CDS"/>
    <property type="molecule type" value="Genomic_DNA"/>
</dbReference>
<dbReference type="EnsemblMetazoa" id="HelroT160531">
    <property type="protein sequence ID" value="HelroP160531"/>
    <property type="gene ID" value="HelroG160531"/>
</dbReference>
<name>T1EQD2_HELRO</name>
<gene>
    <name evidence="2" type="primary">20198782</name>
    <name evidence="1" type="ORF">HELRODRAFT_160531</name>
</gene>
<dbReference type="RefSeq" id="XP_009015732.1">
    <property type="nucleotide sequence ID" value="XM_009017484.1"/>
</dbReference>
<proteinExistence type="predicted"/>
<dbReference type="EMBL" id="KB096324">
    <property type="protein sequence ID" value="ESO06364.1"/>
    <property type="molecule type" value="Genomic_DNA"/>
</dbReference>
<reference evidence="1 3" key="2">
    <citation type="journal article" date="2013" name="Nature">
        <title>Insights into bilaterian evolution from three spiralian genomes.</title>
        <authorList>
            <person name="Simakov O."/>
            <person name="Marletaz F."/>
            <person name="Cho S.J."/>
            <person name="Edsinger-Gonzales E."/>
            <person name="Havlak P."/>
            <person name="Hellsten U."/>
            <person name="Kuo D.H."/>
            <person name="Larsson T."/>
            <person name="Lv J."/>
            <person name="Arendt D."/>
            <person name="Savage R."/>
            <person name="Osoegawa K."/>
            <person name="de Jong P."/>
            <person name="Grimwood J."/>
            <person name="Chapman J.A."/>
            <person name="Shapiro H."/>
            <person name="Aerts A."/>
            <person name="Otillar R.P."/>
            <person name="Terry A.Y."/>
            <person name="Boore J.L."/>
            <person name="Grigoriev I.V."/>
            <person name="Lindberg D.R."/>
            <person name="Seaver E.C."/>
            <person name="Weisblat D.A."/>
            <person name="Putnam N.H."/>
            <person name="Rokhsar D.S."/>
        </authorList>
    </citation>
    <scope>NUCLEOTIDE SEQUENCE</scope>
</reference>
<dbReference type="CTD" id="20198782"/>
<protein>
    <submittedName>
        <fullName evidence="1 2">Uncharacterized protein</fullName>
    </submittedName>
</protein>
<evidence type="ECO:0000313" key="3">
    <source>
        <dbReference type="Proteomes" id="UP000015101"/>
    </source>
</evidence>
<dbReference type="KEGG" id="hro:HELRODRAFT_160531"/>
<dbReference type="HOGENOM" id="CLU_2123724_0_0_1"/>
<dbReference type="AlphaFoldDB" id="T1EQD2"/>
<reference evidence="2" key="3">
    <citation type="submission" date="2015-06" db="UniProtKB">
        <authorList>
            <consortium name="EnsemblMetazoa"/>
        </authorList>
    </citation>
    <scope>IDENTIFICATION</scope>
</reference>